<dbReference type="SUPFAM" id="SSF52540">
    <property type="entry name" value="P-loop containing nucleoside triphosphate hydrolases"/>
    <property type="match status" value="1"/>
</dbReference>
<dbReference type="Proteomes" id="UP000615446">
    <property type="component" value="Unassembled WGS sequence"/>
</dbReference>
<reference evidence="1" key="1">
    <citation type="submission" date="2019-10" db="EMBL/GenBank/DDBJ databases">
        <title>Conservation and host-specific expression of non-tandemly repeated heterogenous ribosome RNA gene in arbuscular mycorrhizal fungi.</title>
        <authorList>
            <person name="Maeda T."/>
            <person name="Kobayashi Y."/>
            <person name="Nakagawa T."/>
            <person name="Ezawa T."/>
            <person name="Yamaguchi K."/>
            <person name="Bino T."/>
            <person name="Nishimoto Y."/>
            <person name="Shigenobu S."/>
            <person name="Kawaguchi M."/>
        </authorList>
    </citation>
    <scope>NUCLEOTIDE SEQUENCE</scope>
    <source>
        <strain evidence="1">HR1</strain>
    </source>
</reference>
<evidence type="ECO:0008006" key="3">
    <source>
        <dbReference type="Google" id="ProtNLM"/>
    </source>
</evidence>
<name>A0A8H3LJC9_9GLOM</name>
<protein>
    <recommendedName>
        <fullName evidence="3">G domain-containing protein</fullName>
    </recommendedName>
</protein>
<dbReference type="OrthoDB" id="8954335at2759"/>
<dbReference type="InterPro" id="IPR027417">
    <property type="entry name" value="P-loop_NTPase"/>
</dbReference>
<organism evidence="1 2">
    <name type="scientific">Rhizophagus clarus</name>
    <dbReference type="NCBI Taxonomy" id="94130"/>
    <lineage>
        <taxon>Eukaryota</taxon>
        <taxon>Fungi</taxon>
        <taxon>Fungi incertae sedis</taxon>
        <taxon>Mucoromycota</taxon>
        <taxon>Glomeromycotina</taxon>
        <taxon>Glomeromycetes</taxon>
        <taxon>Glomerales</taxon>
        <taxon>Glomeraceae</taxon>
        <taxon>Rhizophagus</taxon>
    </lineage>
</organism>
<accession>A0A8H3LJC9</accession>
<gene>
    <name evidence="1" type="ORF">RCL2_001655100</name>
</gene>
<proteinExistence type="predicted"/>
<sequence length="313" mass="35337">MRKYVVLFGRAGYGKSSIANMLVQGDIYRNNNNFSVGHGAEGETVCIRSEFTEKYQVFDMIGLGEPSSHPVSHKEAVKTIRNYFSSHQFLLNYIFYVQRKGRITEEDVKMFKIFKETFKGGENNFIIVITHSKPEWVTENLEIIRKHFGNYPIISVDFPLTEDDDDDIIASDNRKRAQSLQRLEDKLSELNYNAVELEVLSSTQITEKKISEIVSIVPIAGSFYQLVASSVYYKLGKPKHAKERLIDGSIGVALDIAGVAVAGVSKSVPKALVKDAAERISYGAYKKISGYIQTSSDSNAKELLKTFYHFYRP</sequence>
<dbReference type="EMBL" id="BLAL01000191">
    <property type="protein sequence ID" value="GES89663.1"/>
    <property type="molecule type" value="Genomic_DNA"/>
</dbReference>
<evidence type="ECO:0000313" key="2">
    <source>
        <dbReference type="Proteomes" id="UP000615446"/>
    </source>
</evidence>
<dbReference type="Gene3D" id="3.40.50.300">
    <property type="entry name" value="P-loop containing nucleotide triphosphate hydrolases"/>
    <property type="match status" value="1"/>
</dbReference>
<comment type="caution">
    <text evidence="1">The sequence shown here is derived from an EMBL/GenBank/DDBJ whole genome shotgun (WGS) entry which is preliminary data.</text>
</comment>
<evidence type="ECO:0000313" key="1">
    <source>
        <dbReference type="EMBL" id="GES89663.1"/>
    </source>
</evidence>
<dbReference type="AlphaFoldDB" id="A0A8H3LJC9"/>